<dbReference type="Proteomes" id="UP000232122">
    <property type="component" value="Unassembled WGS sequence"/>
</dbReference>
<name>A0A2N0B323_9LEPT</name>
<proteinExistence type="predicted"/>
<organism evidence="2">
    <name type="scientific">Leptospira ellisii</name>
    <dbReference type="NCBI Taxonomy" id="2023197"/>
    <lineage>
        <taxon>Bacteria</taxon>
        <taxon>Pseudomonadati</taxon>
        <taxon>Spirochaetota</taxon>
        <taxon>Spirochaetia</taxon>
        <taxon>Leptospirales</taxon>
        <taxon>Leptospiraceae</taxon>
        <taxon>Leptospira</taxon>
    </lineage>
</organism>
<dbReference type="RefSeq" id="WP_100748107.1">
    <property type="nucleotide sequence ID" value="NZ_NPEF02000012.1"/>
</dbReference>
<protein>
    <recommendedName>
        <fullName evidence="4">Outer membrane lipoprotein-sorting protein</fullName>
    </recommendedName>
</protein>
<accession>A0A2N0BGM0</accession>
<dbReference type="OrthoDB" id="343310at2"/>
<dbReference type="EMBL" id="NPEF02000012">
    <property type="protein sequence ID" value="MDV6236082.1"/>
    <property type="molecule type" value="Genomic_DNA"/>
</dbReference>
<evidence type="ECO:0008006" key="4">
    <source>
        <dbReference type="Google" id="ProtNLM"/>
    </source>
</evidence>
<accession>A0A2N0B323</accession>
<dbReference type="AlphaFoldDB" id="A0A2N0B323"/>
<dbReference type="EMBL" id="NPEF01000453">
    <property type="protein sequence ID" value="PJZ90913.1"/>
    <property type="molecule type" value="Genomic_DNA"/>
</dbReference>
<comment type="caution">
    <text evidence="2">The sequence shown here is derived from an EMBL/GenBank/DDBJ whole genome shotgun (WGS) entry which is preliminary data.</text>
</comment>
<keyword evidence="3" id="KW-1185">Reference proteome</keyword>
<sequence length="242" mass="28129">MEPIRIRTKWKLLILILCIPGGTFYSGEEIFAKENLNGVFETIRQNSRNGISKFKGIDYKRDLTVTEIDPESGQKISLSRISTRRVEYYYERPVIVVLSYVKNGTALSPKEYEPERASPTYPIFDDQSYDHYSYRISGPVTIRDKSCYEIEVSPLQSSPRHFKGKIYYEKNSLKPYYLEGTVAKWGFGVKNLYFRMFLDLTKENVAYVKSGEIFIKSYVPLLSPEKETKIELHTLDAVPIRK</sequence>
<reference evidence="1" key="3">
    <citation type="submission" date="2023-10" db="EMBL/GenBank/DDBJ databases">
        <authorList>
            <person name="Picardeau M."/>
            <person name="Thibeaux R."/>
        </authorList>
    </citation>
    <scope>NUCLEOTIDE SEQUENCE</scope>
    <source>
        <strain evidence="1">ATI7-C-A5</strain>
    </source>
</reference>
<evidence type="ECO:0000313" key="3">
    <source>
        <dbReference type="Proteomes" id="UP000232122"/>
    </source>
</evidence>
<evidence type="ECO:0000313" key="1">
    <source>
        <dbReference type="EMBL" id="MDV6236082.1"/>
    </source>
</evidence>
<evidence type="ECO:0000313" key="2">
    <source>
        <dbReference type="EMBL" id="PJZ90913.1"/>
    </source>
</evidence>
<gene>
    <name evidence="1" type="ORF">CH379_010655</name>
    <name evidence="2" type="ORF">CH379_21615</name>
</gene>
<reference evidence="1 3" key="2">
    <citation type="journal article" date="2018" name="Microb. Genom.">
        <title>Deciphering the unexplored Leptospira diversity from soils uncovers genomic evolution to virulence.</title>
        <authorList>
            <person name="Thibeaux R."/>
            <person name="Iraola G."/>
            <person name="Ferres I."/>
            <person name="Bierque E."/>
            <person name="Girault D."/>
            <person name="Soupe-Gilbert M.E."/>
            <person name="Picardeau M."/>
            <person name="Goarant C."/>
        </authorList>
    </citation>
    <scope>NUCLEOTIDE SEQUENCE [LARGE SCALE GENOMIC DNA]</scope>
    <source>
        <strain evidence="1 3">ATI7-C-A5</strain>
    </source>
</reference>
<reference evidence="2" key="1">
    <citation type="submission" date="2017-07" db="EMBL/GenBank/DDBJ databases">
        <title>Leptospira spp. isolated from tropical soils.</title>
        <authorList>
            <person name="Thibeaux R."/>
            <person name="Iraola G."/>
            <person name="Ferres I."/>
            <person name="Bierque E."/>
            <person name="Girault D."/>
            <person name="Soupe-Gilbert M.-E."/>
            <person name="Picardeau M."/>
            <person name="Goarant C."/>
        </authorList>
    </citation>
    <scope>NUCLEOTIDE SEQUENCE [LARGE SCALE GENOMIC DNA]</scope>
    <source>
        <strain evidence="2">ATI7-C-A5</strain>
    </source>
</reference>